<keyword evidence="2" id="KW-0540">Nuclease</keyword>
<dbReference type="GO" id="GO:0003676">
    <property type="term" value="F:nucleic acid binding"/>
    <property type="evidence" value="ECO:0007669"/>
    <property type="project" value="InterPro"/>
</dbReference>
<evidence type="ECO:0000313" key="7">
    <source>
        <dbReference type="EMBL" id="EQD46112.1"/>
    </source>
</evidence>
<dbReference type="GO" id="GO:0009318">
    <property type="term" value="C:exodeoxyribonuclease VII complex"/>
    <property type="evidence" value="ECO:0007669"/>
    <property type="project" value="InterPro"/>
</dbReference>
<dbReference type="Pfam" id="PF13742">
    <property type="entry name" value="tRNA_anti_2"/>
    <property type="match status" value="1"/>
</dbReference>
<dbReference type="GO" id="GO:0006308">
    <property type="term" value="P:DNA catabolic process"/>
    <property type="evidence" value="ECO:0007669"/>
    <property type="project" value="InterPro"/>
</dbReference>
<proteinExistence type="predicted"/>
<keyword evidence="3" id="KW-0378">Hydrolase</keyword>
<sequence>MSSADPSGFEANTPVPRVFTVARLNREVRTLLERGLGVVWVEGELSNLAQPVSGHWYFSLKDREAQVRCAMFRARNAAVAFAPKAGQQVLARGRVSLYEPRGDYQLIVEHLEEAGIGALQREFERLKAKLAAEGLFAREVKRALPRFPRRIGVVTSPTGAAIRDVLNILGRGFPRPRCGCIPCRCRVRRRRPQS</sequence>
<evidence type="ECO:0000259" key="5">
    <source>
        <dbReference type="Pfam" id="PF02601"/>
    </source>
</evidence>
<gene>
    <name evidence="7" type="ORF">B1A_14727</name>
</gene>
<keyword evidence="4" id="KW-0269">Exonuclease</keyword>
<dbReference type="CDD" id="cd04489">
    <property type="entry name" value="ExoVII_LU_OBF"/>
    <property type="match status" value="1"/>
</dbReference>
<dbReference type="PANTHER" id="PTHR30008:SF0">
    <property type="entry name" value="EXODEOXYRIBONUCLEASE 7 LARGE SUBUNIT"/>
    <property type="match status" value="1"/>
</dbReference>
<accession>T0ZNS6</accession>
<dbReference type="PANTHER" id="PTHR30008">
    <property type="entry name" value="EXODEOXYRIBONUCLEASE 7 LARGE SUBUNIT"/>
    <property type="match status" value="1"/>
</dbReference>
<feature type="domain" description="Exonuclease VII large subunit C-terminal" evidence="5">
    <location>
        <begin position="135"/>
        <end position="183"/>
    </location>
</feature>
<evidence type="ECO:0000256" key="4">
    <source>
        <dbReference type="ARBA" id="ARBA00022839"/>
    </source>
</evidence>
<dbReference type="InterPro" id="IPR020579">
    <property type="entry name" value="Exonuc_VII_lsu_C"/>
</dbReference>
<evidence type="ECO:0000256" key="1">
    <source>
        <dbReference type="ARBA" id="ARBA00022490"/>
    </source>
</evidence>
<name>T0ZNS6_9ZZZZ</name>
<reference evidence="7" key="1">
    <citation type="submission" date="2013-08" db="EMBL/GenBank/DDBJ databases">
        <authorList>
            <person name="Mendez C."/>
            <person name="Richter M."/>
            <person name="Ferrer M."/>
            <person name="Sanchez J."/>
        </authorList>
    </citation>
    <scope>NUCLEOTIDE SEQUENCE</scope>
</reference>
<dbReference type="InterPro" id="IPR003753">
    <property type="entry name" value="Exonuc_VII_L"/>
</dbReference>
<dbReference type="GO" id="GO:0008855">
    <property type="term" value="F:exodeoxyribonuclease VII activity"/>
    <property type="evidence" value="ECO:0007669"/>
    <property type="project" value="InterPro"/>
</dbReference>
<comment type="caution">
    <text evidence="7">The sequence shown here is derived from an EMBL/GenBank/DDBJ whole genome shotgun (WGS) entry which is preliminary data.</text>
</comment>
<evidence type="ECO:0000256" key="2">
    <source>
        <dbReference type="ARBA" id="ARBA00022722"/>
    </source>
</evidence>
<dbReference type="AlphaFoldDB" id="T0ZNS6"/>
<dbReference type="Pfam" id="PF02601">
    <property type="entry name" value="Exonuc_VII_L"/>
    <property type="match status" value="1"/>
</dbReference>
<reference evidence="7" key="2">
    <citation type="journal article" date="2014" name="ISME J.">
        <title>Microbial stratification in low pH oxic and suboxic macroscopic growths along an acid mine drainage.</title>
        <authorList>
            <person name="Mendez-Garcia C."/>
            <person name="Mesa V."/>
            <person name="Sprenger R.R."/>
            <person name="Richter M."/>
            <person name="Diez M.S."/>
            <person name="Solano J."/>
            <person name="Bargiela R."/>
            <person name="Golyshina O.V."/>
            <person name="Manteca A."/>
            <person name="Ramos J.L."/>
            <person name="Gallego J.R."/>
            <person name="Llorente I."/>
            <person name="Martins Dos Santos V.A."/>
            <person name="Jensen O.N."/>
            <person name="Pelaez A.I."/>
            <person name="Sanchez J."/>
            <person name="Ferrer M."/>
        </authorList>
    </citation>
    <scope>NUCLEOTIDE SEQUENCE</scope>
</reference>
<keyword evidence="1" id="KW-0963">Cytoplasm</keyword>
<dbReference type="EMBL" id="AUZX01010816">
    <property type="protein sequence ID" value="EQD46112.1"/>
    <property type="molecule type" value="Genomic_DNA"/>
</dbReference>
<dbReference type="NCBIfam" id="TIGR00237">
    <property type="entry name" value="xseA"/>
    <property type="match status" value="1"/>
</dbReference>
<evidence type="ECO:0000256" key="3">
    <source>
        <dbReference type="ARBA" id="ARBA00022801"/>
    </source>
</evidence>
<protein>
    <submittedName>
        <fullName evidence="7">Exodeoxyribonuclease VII, large subunit</fullName>
    </submittedName>
</protein>
<evidence type="ECO:0000259" key="6">
    <source>
        <dbReference type="Pfam" id="PF13742"/>
    </source>
</evidence>
<organism evidence="7">
    <name type="scientific">mine drainage metagenome</name>
    <dbReference type="NCBI Taxonomy" id="410659"/>
    <lineage>
        <taxon>unclassified sequences</taxon>
        <taxon>metagenomes</taxon>
        <taxon>ecological metagenomes</taxon>
    </lineage>
</organism>
<dbReference type="InterPro" id="IPR025824">
    <property type="entry name" value="OB-fold_nuc-bd_dom"/>
</dbReference>
<feature type="domain" description="OB-fold nucleic acid binding" evidence="6">
    <location>
        <begin position="19"/>
        <end position="111"/>
    </location>
</feature>